<feature type="transmembrane region" description="Helical" evidence="10">
    <location>
        <begin position="801"/>
        <end position="821"/>
    </location>
</feature>
<keyword evidence="13" id="KW-1185">Reference proteome</keyword>
<dbReference type="PANTHER" id="PTHR43294:SF21">
    <property type="entry name" value="CATION TRANSPORTING ATPASE"/>
    <property type="match status" value="1"/>
</dbReference>
<dbReference type="Gene3D" id="2.70.150.10">
    <property type="entry name" value="Calcium-transporting ATPase, cytoplasmic transduction domain A"/>
    <property type="match status" value="1"/>
</dbReference>
<keyword evidence="9 10" id="KW-0472">Membrane</keyword>
<reference evidence="13" key="2">
    <citation type="journal article" date="2016" name="Int. J. Syst. Evol. Microbiol.">
        <title>Caldimicrobium thiodismutans sp. nov., a sulfur-disproportionating bacterium isolated from a hot spring.</title>
        <authorList>
            <person name="Kojima H."/>
            <person name="Umezawa K."/>
            <person name="Fukui M."/>
        </authorList>
    </citation>
    <scope>NUCLEOTIDE SEQUENCE [LARGE SCALE GENOMIC DNA]</scope>
    <source>
        <strain evidence="13">TF1</strain>
    </source>
</reference>
<keyword evidence="3" id="KW-1003">Cell membrane</keyword>
<keyword evidence="8 10" id="KW-1133">Transmembrane helix</keyword>
<feature type="domain" description="Cation-transporting P-type ATPase N-terminal" evidence="11">
    <location>
        <begin position="2"/>
        <end position="75"/>
    </location>
</feature>
<dbReference type="Pfam" id="PF00122">
    <property type="entry name" value="E1-E2_ATPase"/>
    <property type="match status" value="1"/>
</dbReference>
<dbReference type="Gene3D" id="1.20.1110.10">
    <property type="entry name" value="Calcium-transporting ATPase, transmembrane domain"/>
    <property type="match status" value="1"/>
</dbReference>
<dbReference type="GO" id="GO:0016887">
    <property type="term" value="F:ATP hydrolysis activity"/>
    <property type="evidence" value="ECO:0007669"/>
    <property type="project" value="InterPro"/>
</dbReference>
<keyword evidence="4 10" id="KW-0812">Transmembrane</keyword>
<dbReference type="InterPro" id="IPR001757">
    <property type="entry name" value="P_typ_ATPase"/>
</dbReference>
<evidence type="ECO:0000313" key="12">
    <source>
        <dbReference type="EMBL" id="BAU23156.1"/>
    </source>
</evidence>
<dbReference type="Gene3D" id="3.40.50.1000">
    <property type="entry name" value="HAD superfamily/HAD-like"/>
    <property type="match status" value="1"/>
</dbReference>
<evidence type="ECO:0000259" key="11">
    <source>
        <dbReference type="SMART" id="SM00831"/>
    </source>
</evidence>
<dbReference type="FunFam" id="3.40.50.1000:FF:000083">
    <property type="entry name" value="Sodium/potassium-transporting ATPase subunit alpha"/>
    <property type="match status" value="1"/>
</dbReference>
<dbReference type="SMART" id="SM00831">
    <property type="entry name" value="Cation_ATPase_N"/>
    <property type="match status" value="1"/>
</dbReference>
<accession>A0A0U5AM99</accession>
<feature type="transmembrane region" description="Helical" evidence="10">
    <location>
        <begin position="247"/>
        <end position="266"/>
    </location>
</feature>
<dbReference type="InterPro" id="IPR059000">
    <property type="entry name" value="ATPase_P-type_domA"/>
</dbReference>
<dbReference type="InterPro" id="IPR023214">
    <property type="entry name" value="HAD_sf"/>
</dbReference>
<dbReference type="GO" id="GO:0005524">
    <property type="term" value="F:ATP binding"/>
    <property type="evidence" value="ECO:0007669"/>
    <property type="project" value="UniProtKB-KW"/>
</dbReference>
<dbReference type="EMBL" id="AP014945">
    <property type="protein sequence ID" value="BAU23156.1"/>
    <property type="molecule type" value="Genomic_DNA"/>
</dbReference>
<dbReference type="PANTHER" id="PTHR43294">
    <property type="entry name" value="SODIUM/POTASSIUM-TRANSPORTING ATPASE SUBUNIT ALPHA"/>
    <property type="match status" value="1"/>
</dbReference>
<evidence type="ECO:0000256" key="3">
    <source>
        <dbReference type="ARBA" id="ARBA00022475"/>
    </source>
</evidence>
<evidence type="ECO:0000256" key="2">
    <source>
        <dbReference type="ARBA" id="ARBA00005675"/>
    </source>
</evidence>
<dbReference type="SFLD" id="SFLDG00002">
    <property type="entry name" value="C1.7:_P-type_atpase_like"/>
    <property type="match status" value="1"/>
</dbReference>
<feature type="transmembrane region" description="Helical" evidence="10">
    <location>
        <begin position="278"/>
        <end position="300"/>
    </location>
</feature>
<dbReference type="SFLD" id="SFLDS00003">
    <property type="entry name" value="Haloacid_Dehalogenase"/>
    <property type="match status" value="1"/>
</dbReference>
<keyword evidence="7" id="KW-1278">Translocase</keyword>
<feature type="transmembrane region" description="Helical" evidence="10">
    <location>
        <begin position="647"/>
        <end position="668"/>
    </location>
</feature>
<dbReference type="Gene3D" id="3.40.1110.10">
    <property type="entry name" value="Calcium-transporting ATPase, cytoplasmic domain N"/>
    <property type="match status" value="1"/>
</dbReference>
<dbReference type="AlphaFoldDB" id="A0A0U5AM99"/>
<proteinExistence type="inferred from homology"/>
<organism evidence="12 13">
    <name type="scientific">Caldimicrobium thiodismutans</name>
    <dbReference type="NCBI Taxonomy" id="1653476"/>
    <lineage>
        <taxon>Bacteria</taxon>
        <taxon>Pseudomonadati</taxon>
        <taxon>Thermodesulfobacteriota</taxon>
        <taxon>Thermodesulfobacteria</taxon>
        <taxon>Thermodesulfobacteriales</taxon>
        <taxon>Thermodesulfobacteriaceae</taxon>
        <taxon>Caldimicrobium</taxon>
    </lineage>
</organism>
<dbReference type="STRING" id="1653476.THC_0765"/>
<feature type="transmembrane region" description="Helical" evidence="10">
    <location>
        <begin position="51"/>
        <end position="73"/>
    </location>
</feature>
<dbReference type="NCBIfam" id="TIGR01494">
    <property type="entry name" value="ATPase_P-type"/>
    <property type="match status" value="3"/>
</dbReference>
<dbReference type="InterPro" id="IPR004014">
    <property type="entry name" value="ATPase_P-typ_cation-transptr_N"/>
</dbReference>
<comment type="subcellular location">
    <subcellularLocation>
        <location evidence="1">Cell membrane</location>
        <topology evidence="1">Multi-pass membrane protein</topology>
    </subcellularLocation>
</comment>
<dbReference type="PRINTS" id="PR00120">
    <property type="entry name" value="HATPASE"/>
</dbReference>
<keyword evidence="6" id="KW-0067">ATP-binding</keyword>
<dbReference type="PROSITE" id="PS00154">
    <property type="entry name" value="ATPASE_E1_E2"/>
    <property type="match status" value="1"/>
</dbReference>
<evidence type="ECO:0000256" key="9">
    <source>
        <dbReference type="ARBA" id="ARBA00023136"/>
    </source>
</evidence>
<name>A0A0U5AM99_9BACT</name>
<protein>
    <submittedName>
        <fullName evidence="12">ATPase</fullName>
    </submittedName>
</protein>
<feature type="transmembrane region" description="Helical" evidence="10">
    <location>
        <begin position="715"/>
        <end position="741"/>
    </location>
</feature>
<dbReference type="OrthoDB" id="9759222at2"/>
<dbReference type="InterPro" id="IPR036412">
    <property type="entry name" value="HAD-like_sf"/>
</dbReference>
<evidence type="ECO:0000256" key="4">
    <source>
        <dbReference type="ARBA" id="ARBA00022692"/>
    </source>
</evidence>
<dbReference type="SUPFAM" id="SSF81653">
    <property type="entry name" value="Calcium ATPase, transduction domain A"/>
    <property type="match status" value="1"/>
</dbReference>
<gene>
    <name evidence="12" type="ORF">THC_0765</name>
</gene>
<dbReference type="Pfam" id="PF13246">
    <property type="entry name" value="Cation_ATPase"/>
    <property type="match status" value="1"/>
</dbReference>
<dbReference type="InterPro" id="IPR023299">
    <property type="entry name" value="ATPase_P-typ_cyto_dom_N"/>
</dbReference>
<evidence type="ECO:0000256" key="10">
    <source>
        <dbReference type="SAM" id="Phobius"/>
    </source>
</evidence>
<dbReference type="GO" id="GO:0005886">
    <property type="term" value="C:plasma membrane"/>
    <property type="evidence" value="ECO:0007669"/>
    <property type="project" value="UniProtKB-SubCell"/>
</dbReference>
<evidence type="ECO:0000256" key="5">
    <source>
        <dbReference type="ARBA" id="ARBA00022741"/>
    </source>
</evidence>
<dbReference type="SFLD" id="SFLDF00027">
    <property type="entry name" value="p-type_atpase"/>
    <property type="match status" value="1"/>
</dbReference>
<comment type="similarity">
    <text evidence="2">Belongs to the cation transport ATPase (P-type) (TC 3.A.3) family. Type IIA subfamily.</text>
</comment>
<dbReference type="InterPro" id="IPR018303">
    <property type="entry name" value="ATPase_P-typ_P_site"/>
</dbReference>
<sequence length="861" mass="96326">MRINELSSEEVFRVLRTTSEGLSEEEARRRLIQFGYNEIKETRKYVLLKKFISQFTHFLALILWIGAFLAFLADYLQPGEGMRHLGFAILTVILINAIFAFFQEYKAEKSLEKLKELLPSYIRVIRDGKEREISVREIVPGDLLLLYEGDKVPADARVIEAYALSLDKSHLTGEANPLFLITEPFKGELFQSPNIAFAGSTVLSGWGKAVVFATGSQTEFGRIARLTETVKIEKTPLQKEISKTSRLIALFATSIGLIFFLIGHFLEKSFWENFTFAIGVIVALVPEGLLPTVTLSLAMVSQRMLKRKALVKVLTAVEGLGSVSVICTDKTGTLTQNKMEVRDLWIFDEKAFPMFLKIALLCNNTKEMEGELKGDPTEVALYKFAKTYLKETPSERLSEIPFDPIRKRMTTQNKLDEGLLFLTKGATEGILPLCTHALISGKKVKLDEKLREEILKNYESLMEKGLRVLALAFSEAEPEKDMTFVGLIGLEDPPRPEVKEAIRKCKEAGIRIILVTGDASKTALAISREIGLASNPVIIEGEEFHKMTDEELKEKLKAKEILFTRMSPKDKLRIVTLLQELGERVAVTGDGVNDAPAIKKADIGIAMGSGTEVAKEVSSIILLDDNFATIVSAIEEGRGVYENIKKFLAYFLTSNVAELVPYILYAFYRLPLPLTIMQILAIDLGTDILPGLALGIEKPTGEEMKKPPRSPKEKLFSLLLILRVCLLLAPFEVIAGLFGYFYVLYTGGWSLGTLLEPTNLLYQQATTACLTGIVLTQIGNVMACRTFRTPVLKIGLFSNPFLLIGILFEVFLQLFIVYHPLGQKIFSTYALPLHIWLILFPFALALFITTDLSKYLMSKKF</sequence>
<dbReference type="KEGG" id="cthi:THC_0765"/>
<dbReference type="Pfam" id="PF08282">
    <property type="entry name" value="Hydrolase_3"/>
    <property type="match status" value="1"/>
</dbReference>
<dbReference type="InterPro" id="IPR050510">
    <property type="entry name" value="Cation_transp_ATPase_P-type"/>
</dbReference>
<evidence type="ECO:0000256" key="6">
    <source>
        <dbReference type="ARBA" id="ARBA00022840"/>
    </source>
</evidence>
<dbReference type="SUPFAM" id="SSF56784">
    <property type="entry name" value="HAD-like"/>
    <property type="match status" value="1"/>
</dbReference>
<feature type="transmembrane region" description="Helical" evidence="10">
    <location>
        <begin position="761"/>
        <end position="781"/>
    </location>
</feature>
<dbReference type="RefSeq" id="WP_068513567.1">
    <property type="nucleotide sequence ID" value="NZ_AP014945.1"/>
</dbReference>
<dbReference type="InterPro" id="IPR023298">
    <property type="entry name" value="ATPase_P-typ_TM_dom_sf"/>
</dbReference>
<dbReference type="SUPFAM" id="SSF81660">
    <property type="entry name" value="Metal cation-transporting ATPase, ATP-binding domain N"/>
    <property type="match status" value="1"/>
</dbReference>
<feature type="transmembrane region" description="Helical" evidence="10">
    <location>
        <begin position="85"/>
        <end position="102"/>
    </location>
</feature>
<evidence type="ECO:0000256" key="8">
    <source>
        <dbReference type="ARBA" id="ARBA00022989"/>
    </source>
</evidence>
<evidence type="ECO:0000256" key="1">
    <source>
        <dbReference type="ARBA" id="ARBA00004651"/>
    </source>
</evidence>
<feature type="transmembrane region" description="Helical" evidence="10">
    <location>
        <begin position="833"/>
        <end position="852"/>
    </location>
</feature>
<reference evidence="12 13" key="1">
    <citation type="journal article" date="2016" name="Int. J. Syst. Evol. Microbiol.">
        <title>Caldimicrobium thiodismutans sp. nov., a sulfur-disproportionating bacterium isolated from a hot spring, and emended description of the genus Caldimicrobium.</title>
        <authorList>
            <person name="Kojima H."/>
            <person name="Umezawa K."/>
            <person name="Fukui M."/>
        </authorList>
    </citation>
    <scope>NUCLEOTIDE SEQUENCE [LARGE SCALE GENOMIC DNA]</scope>
    <source>
        <strain evidence="12 13">TF1</strain>
    </source>
</reference>
<dbReference type="InterPro" id="IPR008250">
    <property type="entry name" value="ATPase_P-typ_transduc_dom_A_sf"/>
</dbReference>
<evidence type="ECO:0000313" key="13">
    <source>
        <dbReference type="Proteomes" id="UP000068196"/>
    </source>
</evidence>
<dbReference type="InterPro" id="IPR044492">
    <property type="entry name" value="P_typ_ATPase_HD_dom"/>
</dbReference>
<dbReference type="Pfam" id="PF00689">
    <property type="entry name" value="Cation_ATPase_C"/>
    <property type="match status" value="1"/>
</dbReference>
<dbReference type="InterPro" id="IPR006068">
    <property type="entry name" value="ATPase_P-typ_cation-transptr_C"/>
</dbReference>
<dbReference type="SUPFAM" id="SSF81665">
    <property type="entry name" value="Calcium ATPase, transmembrane domain M"/>
    <property type="match status" value="1"/>
</dbReference>
<evidence type="ECO:0000256" key="7">
    <source>
        <dbReference type="ARBA" id="ARBA00022967"/>
    </source>
</evidence>
<keyword evidence="5" id="KW-0547">Nucleotide-binding</keyword>
<dbReference type="Proteomes" id="UP000068196">
    <property type="component" value="Chromosome"/>
</dbReference>
<dbReference type="Pfam" id="PF00690">
    <property type="entry name" value="Cation_ATPase_N"/>
    <property type="match status" value="1"/>
</dbReference>
<feature type="transmembrane region" description="Helical" evidence="10">
    <location>
        <begin position="674"/>
        <end position="694"/>
    </location>
</feature>
<dbReference type="PRINTS" id="PR00119">
    <property type="entry name" value="CATATPASE"/>
</dbReference>